<dbReference type="SUPFAM" id="SSF48179">
    <property type="entry name" value="6-phosphogluconate dehydrogenase C-terminal domain-like"/>
    <property type="match status" value="1"/>
</dbReference>
<reference evidence="10 11" key="1">
    <citation type="submission" date="2020-01" db="EMBL/GenBank/DDBJ databases">
        <authorList>
            <person name="Gupta K D."/>
        </authorList>
    </citation>
    <scope>NUCLEOTIDE SEQUENCE [LARGE SCALE GENOMIC DNA]</scope>
</reference>
<dbReference type="InterPro" id="IPR008927">
    <property type="entry name" value="6-PGluconate_DH-like_C_sf"/>
</dbReference>
<dbReference type="Pfam" id="PF14833">
    <property type="entry name" value="NAD_binding_11"/>
    <property type="match status" value="1"/>
</dbReference>
<dbReference type="Gene3D" id="3.40.50.720">
    <property type="entry name" value="NAD(P)-binding Rossmann-like Domain"/>
    <property type="match status" value="1"/>
</dbReference>
<evidence type="ECO:0000313" key="10">
    <source>
        <dbReference type="EMBL" id="CAA7260604.1"/>
    </source>
</evidence>
<dbReference type="SUPFAM" id="SSF51735">
    <property type="entry name" value="NAD(P)-binding Rossmann-fold domains"/>
    <property type="match status" value="1"/>
</dbReference>
<name>A0A8S0W368_CYCAE</name>
<evidence type="ECO:0000256" key="5">
    <source>
        <dbReference type="ARBA" id="ARBA00023002"/>
    </source>
</evidence>
<dbReference type="GO" id="GO:0005739">
    <property type="term" value="C:mitochondrion"/>
    <property type="evidence" value="ECO:0007669"/>
    <property type="project" value="TreeGrafter"/>
</dbReference>
<dbReference type="Proteomes" id="UP000467700">
    <property type="component" value="Unassembled WGS sequence"/>
</dbReference>
<keyword evidence="4" id="KW-0101">Branched-chain amino acid catabolism</keyword>
<evidence type="ECO:0000313" key="11">
    <source>
        <dbReference type="Proteomes" id="UP000467700"/>
    </source>
</evidence>
<dbReference type="PANTHER" id="PTHR22981:SF81">
    <property type="entry name" value="DEHYDROGENASE, PUTATIVE-RELATED"/>
    <property type="match status" value="1"/>
</dbReference>
<evidence type="ECO:0000256" key="6">
    <source>
        <dbReference type="ARBA" id="ARBA00023027"/>
    </source>
</evidence>
<dbReference type="GO" id="GO:0006574">
    <property type="term" value="P:L-valine catabolic process"/>
    <property type="evidence" value="ECO:0007669"/>
    <property type="project" value="TreeGrafter"/>
</dbReference>
<dbReference type="Gene3D" id="1.10.1040.10">
    <property type="entry name" value="N-(1-d-carboxylethyl)-l-norvaline Dehydrogenase, domain 2"/>
    <property type="match status" value="1"/>
</dbReference>
<comment type="similarity">
    <text evidence="2">Belongs to the HIBADH-related family. 3-hydroxyisobutyrate dehydrogenase subfamily.</text>
</comment>
<keyword evidence="5" id="KW-0560">Oxidoreductase</keyword>
<evidence type="ECO:0000256" key="4">
    <source>
        <dbReference type="ARBA" id="ARBA00022456"/>
    </source>
</evidence>
<protein>
    <recommendedName>
        <fullName evidence="3">3-hydroxyisobutyrate dehydrogenase</fullName>
        <ecNumber evidence="3">1.1.1.31</ecNumber>
    </recommendedName>
</protein>
<feature type="domain" description="3-hydroxyisobutyrate dehydrogenase-like NAD-binding" evidence="9">
    <location>
        <begin position="205"/>
        <end position="325"/>
    </location>
</feature>
<dbReference type="GO" id="GO:0051287">
    <property type="term" value="F:NAD binding"/>
    <property type="evidence" value="ECO:0007669"/>
    <property type="project" value="InterPro"/>
</dbReference>
<comment type="caution">
    <text evidence="10">The sequence shown here is derived from an EMBL/GenBank/DDBJ whole genome shotgun (WGS) entry which is preliminary data.</text>
</comment>
<evidence type="ECO:0000256" key="7">
    <source>
        <dbReference type="ARBA" id="ARBA00049197"/>
    </source>
</evidence>
<dbReference type="FunFam" id="1.10.1040.10:FF:000006">
    <property type="entry name" value="3-hydroxyisobutyrate dehydrogenase"/>
    <property type="match status" value="1"/>
</dbReference>
<evidence type="ECO:0000256" key="2">
    <source>
        <dbReference type="ARBA" id="ARBA00006013"/>
    </source>
</evidence>
<dbReference type="InterPro" id="IPR013328">
    <property type="entry name" value="6PGD_dom2"/>
</dbReference>
<organism evidence="10 11">
    <name type="scientific">Cyclocybe aegerita</name>
    <name type="common">Black poplar mushroom</name>
    <name type="synonym">Agrocybe aegerita</name>
    <dbReference type="NCBI Taxonomy" id="1973307"/>
    <lineage>
        <taxon>Eukaryota</taxon>
        <taxon>Fungi</taxon>
        <taxon>Dikarya</taxon>
        <taxon>Basidiomycota</taxon>
        <taxon>Agaricomycotina</taxon>
        <taxon>Agaricomycetes</taxon>
        <taxon>Agaricomycetidae</taxon>
        <taxon>Agaricales</taxon>
        <taxon>Agaricineae</taxon>
        <taxon>Bolbitiaceae</taxon>
        <taxon>Cyclocybe</taxon>
    </lineage>
</organism>
<dbReference type="EMBL" id="CACVBS010000030">
    <property type="protein sequence ID" value="CAA7260604.1"/>
    <property type="molecule type" value="Genomic_DNA"/>
</dbReference>
<dbReference type="EC" id="1.1.1.31" evidence="3"/>
<dbReference type="Pfam" id="PF03446">
    <property type="entry name" value="NAD_binding_2"/>
    <property type="match status" value="1"/>
</dbReference>
<evidence type="ECO:0000256" key="3">
    <source>
        <dbReference type="ARBA" id="ARBA00012991"/>
    </source>
</evidence>
<dbReference type="PANTHER" id="PTHR22981">
    <property type="entry name" value="3-HYDROXYISOBUTYRATE DEHYDROGENASE-RELATED"/>
    <property type="match status" value="1"/>
</dbReference>
<evidence type="ECO:0000259" key="9">
    <source>
        <dbReference type="Pfam" id="PF14833"/>
    </source>
</evidence>
<dbReference type="GO" id="GO:0050661">
    <property type="term" value="F:NADP binding"/>
    <property type="evidence" value="ECO:0007669"/>
    <property type="project" value="InterPro"/>
</dbReference>
<dbReference type="InterPro" id="IPR029154">
    <property type="entry name" value="HIBADH-like_NADP-bd"/>
</dbReference>
<proteinExistence type="inferred from homology"/>
<dbReference type="InterPro" id="IPR036291">
    <property type="entry name" value="NAD(P)-bd_dom_sf"/>
</dbReference>
<evidence type="ECO:0000256" key="1">
    <source>
        <dbReference type="ARBA" id="ARBA00005109"/>
    </source>
</evidence>
<accession>A0A8S0W368</accession>
<dbReference type="OrthoDB" id="435038at2759"/>
<dbReference type="InterPro" id="IPR006115">
    <property type="entry name" value="6PGDH_NADP-bd"/>
</dbReference>
<evidence type="ECO:0000259" key="8">
    <source>
        <dbReference type="Pfam" id="PF03446"/>
    </source>
</evidence>
<feature type="domain" description="6-phosphogluconate dehydrogenase NADP-binding" evidence="8">
    <location>
        <begin position="13"/>
        <end position="200"/>
    </location>
</feature>
<keyword evidence="6" id="KW-0520">NAD</keyword>
<keyword evidence="11" id="KW-1185">Reference proteome</keyword>
<comment type="pathway">
    <text evidence="1">Amino-acid degradation; L-valine degradation.</text>
</comment>
<sequence length="487" mass="53512">MDSNADVDISKTFGWIGLGAMGFPMAQQLHKKIPSNRVIYVYDIDTSAVERFIKATTAVEQEAGDAKAKVVAAGCAKEVAEKADCIVTIVPEGTHVKSVFLTPDIGILAANDISGKIFIDCSTIDIATSLFVAQSVQFYHQSTNPRLPAPHFFDAPVSGGTAGASRGTLSILLGCSPTSPRLALLTRILRTMGTHIHVLGGPSLGLAAKLSNNYLSGLIALATSEAMNLGMRLGVDAKVLQKCFSTSSGGNWVNDTVNPVPGVCPDAVTSRGYEGGFKVQLMKKDMGLAIDAANQVGARIVLGHVGYAAYAAASEDLRCRDKDSRVVYRWHLQPLRIEEEEKETEDGTVYVHRYYTDVPNPDMEQRKKKGHETVEECIYEGKSRNPKWRPKARPSREEFLRKGCIRRDYTKRRLRRPVAFEGQELKADQESEGQQVLVSVIFALEEWPADLNVLSFAVEQIQKRVLVNLVWDGIDSINRLKENYRGV</sequence>
<dbReference type="GO" id="GO:0008442">
    <property type="term" value="F:3-hydroxyisobutyrate dehydrogenase activity"/>
    <property type="evidence" value="ECO:0007669"/>
    <property type="project" value="UniProtKB-EC"/>
</dbReference>
<gene>
    <name evidence="10" type="ORF">AAE3_LOCUS3054</name>
</gene>
<dbReference type="AlphaFoldDB" id="A0A8S0W368"/>
<comment type="catalytic activity">
    <reaction evidence="7">
        <text>3-hydroxy-2-methylpropanoate + NAD(+) = 2-methyl-3-oxopropanoate + NADH + H(+)</text>
        <dbReference type="Rhea" id="RHEA:17681"/>
        <dbReference type="ChEBI" id="CHEBI:11805"/>
        <dbReference type="ChEBI" id="CHEBI:15378"/>
        <dbReference type="ChEBI" id="CHEBI:57540"/>
        <dbReference type="ChEBI" id="CHEBI:57700"/>
        <dbReference type="ChEBI" id="CHEBI:57945"/>
        <dbReference type="EC" id="1.1.1.31"/>
    </reaction>
</comment>